<dbReference type="SUPFAM" id="SSF88946">
    <property type="entry name" value="Sigma2 domain of RNA polymerase sigma factors"/>
    <property type="match status" value="1"/>
</dbReference>
<name>A0A5C5ZC86_9BACT</name>
<dbReference type="NCBIfam" id="TIGR02937">
    <property type="entry name" value="sigma70-ECF"/>
    <property type="match status" value="1"/>
</dbReference>
<dbReference type="RefSeq" id="WP_146402597.1">
    <property type="nucleotide sequence ID" value="NZ_SJPJ01000001.1"/>
</dbReference>
<keyword evidence="4" id="KW-0804">Transcription</keyword>
<dbReference type="GO" id="GO:0003677">
    <property type="term" value="F:DNA binding"/>
    <property type="evidence" value="ECO:0007669"/>
    <property type="project" value="InterPro"/>
</dbReference>
<dbReference type="InterPro" id="IPR014284">
    <property type="entry name" value="RNA_pol_sigma-70_dom"/>
</dbReference>
<evidence type="ECO:0000256" key="2">
    <source>
        <dbReference type="ARBA" id="ARBA00023015"/>
    </source>
</evidence>
<dbReference type="Pfam" id="PF08281">
    <property type="entry name" value="Sigma70_r4_2"/>
    <property type="match status" value="1"/>
</dbReference>
<dbReference type="PANTHER" id="PTHR43133:SF51">
    <property type="entry name" value="RNA POLYMERASE SIGMA FACTOR"/>
    <property type="match status" value="1"/>
</dbReference>
<dbReference type="Gene3D" id="1.10.10.10">
    <property type="entry name" value="Winged helix-like DNA-binding domain superfamily/Winged helix DNA-binding domain"/>
    <property type="match status" value="1"/>
</dbReference>
<organism evidence="7 8">
    <name type="scientific">Novipirellula herctigrandis</name>
    <dbReference type="NCBI Taxonomy" id="2527986"/>
    <lineage>
        <taxon>Bacteria</taxon>
        <taxon>Pseudomonadati</taxon>
        <taxon>Planctomycetota</taxon>
        <taxon>Planctomycetia</taxon>
        <taxon>Pirellulales</taxon>
        <taxon>Pirellulaceae</taxon>
        <taxon>Novipirellula</taxon>
    </lineage>
</organism>
<dbReference type="Gene3D" id="1.10.1740.10">
    <property type="match status" value="1"/>
</dbReference>
<reference evidence="7 8" key="1">
    <citation type="submission" date="2019-02" db="EMBL/GenBank/DDBJ databases">
        <title>Deep-cultivation of Planctomycetes and their phenomic and genomic characterization uncovers novel biology.</title>
        <authorList>
            <person name="Wiegand S."/>
            <person name="Jogler M."/>
            <person name="Boedeker C."/>
            <person name="Pinto D."/>
            <person name="Vollmers J."/>
            <person name="Rivas-Marin E."/>
            <person name="Kohn T."/>
            <person name="Peeters S.H."/>
            <person name="Heuer A."/>
            <person name="Rast P."/>
            <person name="Oberbeckmann S."/>
            <person name="Bunk B."/>
            <person name="Jeske O."/>
            <person name="Meyerdierks A."/>
            <person name="Storesund J.E."/>
            <person name="Kallscheuer N."/>
            <person name="Luecker S."/>
            <person name="Lage O.M."/>
            <person name="Pohl T."/>
            <person name="Merkel B.J."/>
            <person name="Hornburger P."/>
            <person name="Mueller R.-W."/>
            <person name="Bruemmer F."/>
            <person name="Labrenz M."/>
            <person name="Spormann A.M."/>
            <person name="Op Den Camp H."/>
            <person name="Overmann J."/>
            <person name="Amann R."/>
            <person name="Jetten M.S.M."/>
            <person name="Mascher T."/>
            <person name="Medema M.H."/>
            <person name="Devos D.P."/>
            <person name="Kaster A.-K."/>
            <person name="Ovreas L."/>
            <person name="Rohde M."/>
            <person name="Galperin M.Y."/>
            <person name="Jogler C."/>
        </authorList>
    </citation>
    <scope>NUCLEOTIDE SEQUENCE [LARGE SCALE GENOMIC DNA]</scope>
    <source>
        <strain evidence="7 8">CA13</strain>
    </source>
</reference>
<evidence type="ECO:0000259" key="6">
    <source>
        <dbReference type="Pfam" id="PF08281"/>
    </source>
</evidence>
<keyword evidence="3" id="KW-0731">Sigma factor</keyword>
<dbReference type="InterPro" id="IPR007627">
    <property type="entry name" value="RNA_pol_sigma70_r2"/>
</dbReference>
<proteinExistence type="inferred from homology"/>
<evidence type="ECO:0000256" key="4">
    <source>
        <dbReference type="ARBA" id="ARBA00023163"/>
    </source>
</evidence>
<dbReference type="InterPro" id="IPR013325">
    <property type="entry name" value="RNA_pol_sigma_r2"/>
</dbReference>
<evidence type="ECO:0000256" key="1">
    <source>
        <dbReference type="ARBA" id="ARBA00010641"/>
    </source>
</evidence>
<dbReference type="OrthoDB" id="6383365at2"/>
<dbReference type="InterPro" id="IPR013324">
    <property type="entry name" value="RNA_pol_sigma_r3/r4-like"/>
</dbReference>
<evidence type="ECO:0000313" key="7">
    <source>
        <dbReference type="EMBL" id="TWT84745.1"/>
    </source>
</evidence>
<keyword evidence="8" id="KW-1185">Reference proteome</keyword>
<dbReference type="SUPFAM" id="SSF88659">
    <property type="entry name" value="Sigma3 and sigma4 domains of RNA polymerase sigma factors"/>
    <property type="match status" value="1"/>
</dbReference>
<dbReference type="Pfam" id="PF04542">
    <property type="entry name" value="Sigma70_r2"/>
    <property type="match status" value="1"/>
</dbReference>
<gene>
    <name evidence="7" type="ORF">CA13_62250</name>
</gene>
<dbReference type="EMBL" id="SJPJ01000001">
    <property type="protein sequence ID" value="TWT84745.1"/>
    <property type="molecule type" value="Genomic_DNA"/>
</dbReference>
<dbReference type="InterPro" id="IPR013249">
    <property type="entry name" value="RNA_pol_sigma70_r4_t2"/>
</dbReference>
<feature type="domain" description="RNA polymerase sigma factor 70 region 4 type 2" evidence="6">
    <location>
        <begin position="111"/>
        <end position="156"/>
    </location>
</feature>
<comment type="caution">
    <text evidence="7">The sequence shown here is derived from an EMBL/GenBank/DDBJ whole genome shotgun (WGS) entry which is preliminary data.</text>
</comment>
<dbReference type="GO" id="GO:0016987">
    <property type="term" value="F:sigma factor activity"/>
    <property type="evidence" value="ECO:0007669"/>
    <property type="project" value="UniProtKB-KW"/>
</dbReference>
<evidence type="ECO:0000313" key="8">
    <source>
        <dbReference type="Proteomes" id="UP000315010"/>
    </source>
</evidence>
<protein>
    <submittedName>
        <fullName evidence="7">RNA polymerase sigma factor</fullName>
    </submittedName>
</protein>
<dbReference type="InterPro" id="IPR036388">
    <property type="entry name" value="WH-like_DNA-bd_sf"/>
</dbReference>
<evidence type="ECO:0000259" key="5">
    <source>
        <dbReference type="Pfam" id="PF04542"/>
    </source>
</evidence>
<keyword evidence="2" id="KW-0805">Transcription regulation</keyword>
<feature type="domain" description="RNA polymerase sigma-70 region 2" evidence="5">
    <location>
        <begin position="15"/>
        <end position="80"/>
    </location>
</feature>
<dbReference type="Proteomes" id="UP000315010">
    <property type="component" value="Unassembled WGS sequence"/>
</dbReference>
<accession>A0A5C5ZC86</accession>
<dbReference type="GO" id="GO:0006352">
    <property type="term" value="P:DNA-templated transcription initiation"/>
    <property type="evidence" value="ECO:0007669"/>
    <property type="project" value="InterPro"/>
</dbReference>
<dbReference type="InterPro" id="IPR039425">
    <property type="entry name" value="RNA_pol_sigma-70-like"/>
</dbReference>
<comment type="similarity">
    <text evidence="1">Belongs to the sigma-70 factor family. ECF subfamily.</text>
</comment>
<dbReference type="AlphaFoldDB" id="A0A5C5ZC86"/>
<dbReference type="PANTHER" id="PTHR43133">
    <property type="entry name" value="RNA POLYMERASE ECF-TYPE SIGMA FACTO"/>
    <property type="match status" value="1"/>
</dbReference>
<evidence type="ECO:0000256" key="3">
    <source>
        <dbReference type="ARBA" id="ARBA00023082"/>
    </source>
</evidence>
<sequence length="178" mass="20266">MPQIDNHDRFMRLLVANQPKIYAAIRSLGLNQHDAEDVLQDTASVLWRRFDEFQEGTHFDRWACKVARLQTLSFRQKAQRNACLLDHETIEVLASDAELLHDQLAGMHTTLDECLDRLEEDDRRMLDERFLSGRTNKEIGGLLCKSESTISRALTRLYNSLLACIEHQSEPTAGGGVG</sequence>